<dbReference type="GO" id="GO:0071555">
    <property type="term" value="P:cell wall organization"/>
    <property type="evidence" value="ECO:0007669"/>
    <property type="project" value="UniProtKB-UniRule"/>
</dbReference>
<evidence type="ECO:0000256" key="6">
    <source>
        <dbReference type="ARBA" id="ARBA00023316"/>
    </source>
</evidence>
<keyword evidence="4 7" id="KW-0573">Peptidoglycan synthesis</keyword>
<evidence type="ECO:0000256" key="3">
    <source>
        <dbReference type="ARBA" id="ARBA00022960"/>
    </source>
</evidence>
<feature type="region of interest" description="Disordered" evidence="8">
    <location>
        <begin position="82"/>
        <end position="105"/>
    </location>
</feature>
<dbReference type="STRING" id="1206085.SAMN05443575_1086"/>
<keyword evidence="5" id="KW-0012">Acyltransferase</keyword>
<dbReference type="Pfam" id="PF17964">
    <property type="entry name" value="Big_10"/>
    <property type="match status" value="1"/>
</dbReference>
<sequence>MTDDDLGRFLADAFDARARAGVGDHAVPPPPRYAGADDAPTGARPAAAAPHRPGRARWWAPLAAAAAVVAIVAGALAVTRGDEDRRGSVEAARPSVSAARSSTPPAGATFVRVTTANSDGAVYGVGMPVIAYFSQRITDARAFQQGTTVTANGRPLDTAWYFQRSAAGHGPIEAQLRPKDYWPAHAKIHVTFPARGTALGGRLATDGRLSTLDFSTAARTITTVDNTTHRVTVVSDGTRYGSFPTSLGSTATPTMRGIKVIMEKGRQIPMKGPGYYTARVQDTQRLTFGGEYLHSAPWNVDNIEAGVNSSNGCTNLLPRDARKLYGELRVGDVVTFPNATGPRMQMGQGYGLWNVAWNEYRTGGLVPTR</sequence>
<gene>
    <name evidence="10" type="ORF">SAMN05443575_1086</name>
</gene>
<evidence type="ECO:0000313" key="11">
    <source>
        <dbReference type="Proteomes" id="UP000186132"/>
    </source>
</evidence>
<dbReference type="Pfam" id="PF03734">
    <property type="entry name" value="YkuD"/>
    <property type="match status" value="1"/>
</dbReference>
<organism evidence="10 11">
    <name type="scientific">Jatrophihabitans endophyticus</name>
    <dbReference type="NCBI Taxonomy" id="1206085"/>
    <lineage>
        <taxon>Bacteria</taxon>
        <taxon>Bacillati</taxon>
        <taxon>Actinomycetota</taxon>
        <taxon>Actinomycetes</taxon>
        <taxon>Jatrophihabitantales</taxon>
        <taxon>Jatrophihabitantaceae</taxon>
        <taxon>Jatrophihabitans</taxon>
    </lineage>
</organism>
<dbReference type="CDD" id="cd16913">
    <property type="entry name" value="YkuD_like"/>
    <property type="match status" value="1"/>
</dbReference>
<evidence type="ECO:0000313" key="10">
    <source>
        <dbReference type="EMBL" id="SHF99845.1"/>
    </source>
</evidence>
<keyword evidence="6 7" id="KW-0961">Cell wall biogenesis/degradation</keyword>
<dbReference type="GO" id="GO:0005576">
    <property type="term" value="C:extracellular region"/>
    <property type="evidence" value="ECO:0007669"/>
    <property type="project" value="TreeGrafter"/>
</dbReference>
<evidence type="ECO:0000256" key="5">
    <source>
        <dbReference type="ARBA" id="ARBA00023315"/>
    </source>
</evidence>
<dbReference type="Gene3D" id="2.40.440.10">
    <property type="entry name" value="L,D-transpeptidase catalytic domain-like"/>
    <property type="match status" value="1"/>
</dbReference>
<evidence type="ECO:0000256" key="8">
    <source>
        <dbReference type="SAM" id="MobiDB-lite"/>
    </source>
</evidence>
<keyword evidence="11" id="KW-1185">Reference proteome</keyword>
<protein>
    <submittedName>
        <fullName evidence="10">L,D-transpeptidase catalytic domain</fullName>
    </submittedName>
</protein>
<dbReference type="GO" id="GO:0018104">
    <property type="term" value="P:peptidoglycan-protein cross-linking"/>
    <property type="evidence" value="ECO:0007669"/>
    <property type="project" value="TreeGrafter"/>
</dbReference>
<evidence type="ECO:0000256" key="7">
    <source>
        <dbReference type="PROSITE-ProRule" id="PRU01373"/>
    </source>
</evidence>
<evidence type="ECO:0000259" key="9">
    <source>
        <dbReference type="PROSITE" id="PS52029"/>
    </source>
</evidence>
<name>A0A1M5G7W8_9ACTN</name>
<dbReference type="AlphaFoldDB" id="A0A1M5G7W8"/>
<evidence type="ECO:0000256" key="1">
    <source>
        <dbReference type="ARBA" id="ARBA00004752"/>
    </source>
</evidence>
<dbReference type="OrthoDB" id="5242354at2"/>
<reference evidence="10 11" key="1">
    <citation type="submission" date="2016-11" db="EMBL/GenBank/DDBJ databases">
        <authorList>
            <person name="Jaros S."/>
            <person name="Januszkiewicz K."/>
            <person name="Wedrychowicz H."/>
        </authorList>
    </citation>
    <scope>NUCLEOTIDE SEQUENCE [LARGE SCALE GENOMIC DNA]</scope>
    <source>
        <strain evidence="10 11">DSM 45627</strain>
    </source>
</reference>
<dbReference type="InterPro" id="IPR038063">
    <property type="entry name" value="Transpep_catalytic_dom"/>
</dbReference>
<dbReference type="Proteomes" id="UP000186132">
    <property type="component" value="Unassembled WGS sequence"/>
</dbReference>
<feature type="active site" description="Nucleophile" evidence="7">
    <location>
        <position position="313"/>
    </location>
</feature>
<dbReference type="GO" id="GO:0016746">
    <property type="term" value="F:acyltransferase activity"/>
    <property type="evidence" value="ECO:0007669"/>
    <property type="project" value="UniProtKB-KW"/>
</dbReference>
<feature type="compositionally biased region" description="Low complexity" evidence="8">
    <location>
        <begin position="89"/>
        <end position="105"/>
    </location>
</feature>
<dbReference type="PROSITE" id="PS52029">
    <property type="entry name" value="LD_TPASE"/>
    <property type="match status" value="1"/>
</dbReference>
<feature type="domain" description="L,D-TPase catalytic" evidence="9">
    <location>
        <begin position="220"/>
        <end position="337"/>
    </location>
</feature>
<dbReference type="SUPFAM" id="SSF141523">
    <property type="entry name" value="L,D-transpeptidase catalytic domain-like"/>
    <property type="match status" value="1"/>
</dbReference>
<dbReference type="EMBL" id="FQVU01000002">
    <property type="protein sequence ID" value="SHF99845.1"/>
    <property type="molecule type" value="Genomic_DNA"/>
</dbReference>
<keyword evidence="2" id="KW-0808">Transferase</keyword>
<proteinExistence type="predicted"/>
<feature type="compositionally biased region" description="Low complexity" evidence="8">
    <location>
        <begin position="34"/>
        <end position="52"/>
    </location>
</feature>
<dbReference type="Gene3D" id="2.60.40.3710">
    <property type="match status" value="1"/>
</dbReference>
<feature type="region of interest" description="Disordered" evidence="8">
    <location>
        <begin position="21"/>
        <end position="52"/>
    </location>
</feature>
<dbReference type="InterPro" id="IPR050979">
    <property type="entry name" value="LD-transpeptidase"/>
</dbReference>
<feature type="active site" description="Proton donor/acceptor" evidence="7">
    <location>
        <position position="294"/>
    </location>
</feature>
<dbReference type="GO" id="GO:0071972">
    <property type="term" value="F:peptidoglycan L,D-transpeptidase activity"/>
    <property type="evidence" value="ECO:0007669"/>
    <property type="project" value="TreeGrafter"/>
</dbReference>
<dbReference type="UniPathway" id="UPA00219"/>
<dbReference type="PANTHER" id="PTHR30582">
    <property type="entry name" value="L,D-TRANSPEPTIDASE"/>
    <property type="match status" value="1"/>
</dbReference>
<accession>A0A1M5G7W8</accession>
<comment type="pathway">
    <text evidence="1 7">Cell wall biogenesis; peptidoglycan biosynthesis.</text>
</comment>
<dbReference type="GO" id="GO:0008360">
    <property type="term" value="P:regulation of cell shape"/>
    <property type="evidence" value="ECO:0007669"/>
    <property type="project" value="UniProtKB-UniRule"/>
</dbReference>
<dbReference type="InterPro" id="IPR005490">
    <property type="entry name" value="LD_TPept_cat_dom"/>
</dbReference>
<evidence type="ECO:0000256" key="2">
    <source>
        <dbReference type="ARBA" id="ARBA00022679"/>
    </source>
</evidence>
<evidence type="ECO:0000256" key="4">
    <source>
        <dbReference type="ARBA" id="ARBA00022984"/>
    </source>
</evidence>
<dbReference type="PANTHER" id="PTHR30582:SF2">
    <property type="entry name" value="L,D-TRANSPEPTIDASE YCIB-RELATED"/>
    <property type="match status" value="1"/>
</dbReference>
<dbReference type="InterPro" id="IPR041280">
    <property type="entry name" value="Big_10"/>
</dbReference>
<dbReference type="RefSeq" id="WP_073387271.1">
    <property type="nucleotide sequence ID" value="NZ_FQVU01000002.1"/>
</dbReference>
<keyword evidence="3 7" id="KW-0133">Cell shape</keyword>